<dbReference type="InterPro" id="IPR023313">
    <property type="entry name" value="UBQ-conjugating_AS"/>
</dbReference>
<evidence type="ECO:0000256" key="2">
    <source>
        <dbReference type="ARBA" id="ARBA00022786"/>
    </source>
</evidence>
<organism evidence="6 7">
    <name type="scientific">Anaeramoeba flamelloides</name>
    <dbReference type="NCBI Taxonomy" id="1746091"/>
    <lineage>
        <taxon>Eukaryota</taxon>
        <taxon>Metamonada</taxon>
        <taxon>Anaeramoebidae</taxon>
        <taxon>Anaeramoeba</taxon>
    </lineage>
</organism>
<evidence type="ECO:0000313" key="7">
    <source>
        <dbReference type="Proteomes" id="UP001146793"/>
    </source>
</evidence>
<sequence>MTTTARKRLIRDLKSLQKPGNFYGIHAHPADNDIYFWSAVIYGPEDTAWEGGTFKLTMQFTEEYPNKPPNVKFISKIFHPNVYTDGSICLNLLQSDWSPLYEVSAILTAIQSLLSDPNTSSPANNTAAKLFNINKKEYYWKVRQVVEQSWFD</sequence>
<evidence type="ECO:0000259" key="5">
    <source>
        <dbReference type="PROSITE" id="PS50127"/>
    </source>
</evidence>
<dbReference type="InterPro" id="IPR016135">
    <property type="entry name" value="UBQ-conjugating_enzyme/RWD"/>
</dbReference>
<dbReference type="InterPro" id="IPR050113">
    <property type="entry name" value="Ub_conjugating_enzyme"/>
</dbReference>
<dbReference type="AlphaFoldDB" id="A0AAV7Y6T6"/>
<comment type="similarity">
    <text evidence="4">Belongs to the ubiquitin-conjugating enzyme family.</text>
</comment>
<comment type="caution">
    <text evidence="6">The sequence shown here is derived from an EMBL/GenBank/DDBJ whole genome shotgun (WGS) entry which is preliminary data.</text>
</comment>
<dbReference type="PROSITE" id="PS00183">
    <property type="entry name" value="UBC_1"/>
    <property type="match status" value="1"/>
</dbReference>
<dbReference type="SUPFAM" id="SSF54495">
    <property type="entry name" value="UBC-like"/>
    <property type="match status" value="1"/>
</dbReference>
<dbReference type="Pfam" id="PF00179">
    <property type="entry name" value="UQ_con"/>
    <property type="match status" value="1"/>
</dbReference>
<keyword evidence="2 4" id="KW-0833">Ubl conjugation pathway</keyword>
<dbReference type="GO" id="GO:0016740">
    <property type="term" value="F:transferase activity"/>
    <property type="evidence" value="ECO:0007669"/>
    <property type="project" value="UniProtKB-KW"/>
</dbReference>
<dbReference type="FunFam" id="3.10.110.10:FF:000090">
    <property type="entry name" value="Ubiquitin-conjugating enzyme E2-17 kDa"/>
    <property type="match status" value="1"/>
</dbReference>
<reference evidence="6" key="1">
    <citation type="submission" date="2022-08" db="EMBL/GenBank/DDBJ databases">
        <title>Novel sulphate-reducing endosymbionts in the free-living metamonad Anaeramoeba.</title>
        <authorList>
            <person name="Jerlstrom-Hultqvist J."/>
            <person name="Cepicka I."/>
            <person name="Gallot-Lavallee L."/>
            <person name="Salas-Leiva D."/>
            <person name="Curtis B.A."/>
            <person name="Zahonova K."/>
            <person name="Pipaliya S."/>
            <person name="Dacks J."/>
            <person name="Roger A.J."/>
        </authorList>
    </citation>
    <scope>NUCLEOTIDE SEQUENCE</scope>
    <source>
        <strain evidence="6">Busselton2</strain>
    </source>
</reference>
<dbReference type="EMBL" id="JANTQA010000072">
    <property type="protein sequence ID" value="KAJ3424335.1"/>
    <property type="molecule type" value="Genomic_DNA"/>
</dbReference>
<evidence type="ECO:0000256" key="1">
    <source>
        <dbReference type="ARBA" id="ARBA00022679"/>
    </source>
</evidence>
<dbReference type="InterPro" id="IPR000608">
    <property type="entry name" value="UBC"/>
</dbReference>
<dbReference type="Gene3D" id="3.10.110.10">
    <property type="entry name" value="Ubiquitin Conjugating Enzyme"/>
    <property type="match status" value="1"/>
</dbReference>
<feature type="domain" description="UBC core" evidence="5">
    <location>
        <begin position="4"/>
        <end position="151"/>
    </location>
</feature>
<feature type="active site" description="Glycyl thioester intermediate" evidence="3">
    <location>
        <position position="89"/>
    </location>
</feature>
<name>A0AAV7Y6T6_9EUKA</name>
<evidence type="ECO:0000313" key="6">
    <source>
        <dbReference type="EMBL" id="KAJ3424335.1"/>
    </source>
</evidence>
<dbReference type="PROSITE" id="PS50127">
    <property type="entry name" value="UBC_2"/>
    <property type="match status" value="1"/>
</dbReference>
<protein>
    <submittedName>
        <fullName evidence="6">Ubiquitin-conjugating enzyme e2</fullName>
    </submittedName>
</protein>
<keyword evidence="1" id="KW-0808">Transferase</keyword>
<dbReference type="Proteomes" id="UP001146793">
    <property type="component" value="Unassembled WGS sequence"/>
</dbReference>
<dbReference type="SMART" id="SM00212">
    <property type="entry name" value="UBCc"/>
    <property type="match status" value="1"/>
</dbReference>
<proteinExistence type="inferred from homology"/>
<dbReference type="CDD" id="cd23790">
    <property type="entry name" value="UBCc_UBE2A_2B"/>
    <property type="match status" value="1"/>
</dbReference>
<evidence type="ECO:0000256" key="3">
    <source>
        <dbReference type="PROSITE-ProRule" id="PRU10133"/>
    </source>
</evidence>
<gene>
    <name evidence="6" type="ORF">M0812_29053</name>
</gene>
<evidence type="ECO:0000256" key="4">
    <source>
        <dbReference type="RuleBase" id="RU362109"/>
    </source>
</evidence>
<dbReference type="PANTHER" id="PTHR24067">
    <property type="entry name" value="UBIQUITIN-CONJUGATING ENZYME E2"/>
    <property type="match status" value="1"/>
</dbReference>
<keyword evidence="4" id="KW-0547">Nucleotide-binding</keyword>
<accession>A0AAV7Y6T6</accession>
<dbReference type="GO" id="GO:0005524">
    <property type="term" value="F:ATP binding"/>
    <property type="evidence" value="ECO:0007669"/>
    <property type="project" value="UniProtKB-UniRule"/>
</dbReference>
<keyword evidence="4" id="KW-0067">ATP-binding</keyword>